<accession>A0ACA9USK0</accession>
<comment type="caution">
    <text evidence="1">The sequence shown here is derived from an EMBL/GenBank/DDBJ whole genome shotgun (WGS) entry which is preliminary data.</text>
</comment>
<reference evidence="1" key="1">
    <citation type="submission" date="2020-04" db="EMBL/GenBank/DDBJ databases">
        <authorList>
            <person name="Broberg M."/>
        </authorList>
    </citation>
    <scope>NUCLEOTIDE SEQUENCE</scope>
</reference>
<keyword evidence="2" id="KW-1185">Reference proteome</keyword>
<gene>
    <name evidence="1" type="ORF">CRV2_00011932</name>
</gene>
<dbReference type="Proteomes" id="UP000836387">
    <property type="component" value="Unassembled WGS sequence"/>
</dbReference>
<sequence>MRYLSIAVAALGLLTVGEAKKCKPRPSTTLASNTPTSAATPTSTPGPDAPDYYIDNPDFSLGLAYYTPSGNISWVGDDGYDGDGSSKDGTAQLTTNGNDDDNTDASPVQKRDLAGTSISATVKNLVASSPYTISFHYLVLTAKPDNSCRLRAYFNGNNFANTDRFPLTQKPSASWSLLSGTVTPSSTTGTFTISLSCNAPGFAVAYIDSLRVVKGAAVVSSTTAQASSSSSSVVASLSTPASTGTAAISSTTPVSSPASSSQASSTTPASASNTPSVSSTASSADSTTPAASSSSAVSSSSTPDASNTTPGSSSSSASSSSSPVSSANTPSSTPAASSTDASSTPAASSTDASSTPDASSAASSTTPVDSSTASSTPDASSTASSGTPSSSAASTPSSAPGSSSTPVSSSATPSSTSVASSTTPSSTSASSTTPSSASSSTAASSSTPVASSATPSSTSVASSTTPSSTSVASSTTPSSTSVASSTTPSSTSAASSTTPSSTSVASSTTPSSTSVASSTTPSSTPSSTSSSASSSSASSTTPISTASSTSTPNATPTSSTLPSATVDSTVLILAKDAATAKLASDGLNAYGIPFQSFIVAQAGSTLPVLNSSLTSGNYGGIIVMSSVAYDYGGTTGWQSAITTDQWTALNNYQLSFNVRMVRIDEYPGASFGTTPGADGGCCTSPVTQNISFSDTSDFPTAQLKANVKVGTDGLYHVPATITDSSTTKAVAVFTPDSGSTVGGVAAVINNFNGREQFVWFISWATDWSQTSNWLQHAHIHWMTRGVFVGKRKVHLSDQIDDMQLSTEMFYPTNIPEVKIGITDLEAHVDWQTSINSRLPAGSDFWLEIGHNGNGDIINSTLTDDDMNTNKCNPPDAVYWEQDVQAPNEWRKPLGTGDDVWPTGTKYETYSWSLACAKIDQFALWFTKAANLNHFAHLSHTFSHMSLNNATYHDAKREIQFNQAWMKQMGIDTATRFTANGIIPPAITGLNNGDSIQALMENGIKHVVGDNTRPATRNPNSVYWPLISTYATNGYDGLTIIPRFSSRIYFNCHTPDCTTREWIQTSAGSGDFNTLLALEKTSSTRNLLALQSDPYMFHQANMYTTGNDIRTIGDQTRRMSLVMAWTETVVQEMIRLTNWPITSQTQDQMATYFTNRMTLDACSPKMSYVWSNDGKTLQKVVVTANGNTCSTPIPVTIPKGSVAASGGSVTSDVVGAEPPIQWVTLNGSPVTLTLSSAVTTTGTTSS</sequence>
<dbReference type="EMBL" id="CADEHS020000578">
    <property type="protein sequence ID" value="CAG9955313.1"/>
    <property type="molecule type" value="Genomic_DNA"/>
</dbReference>
<name>A0ACA9USK0_BIOOC</name>
<reference evidence="1" key="2">
    <citation type="submission" date="2021-10" db="EMBL/GenBank/DDBJ databases">
        <authorList>
            <person name="Piombo E."/>
        </authorList>
    </citation>
    <scope>NUCLEOTIDE SEQUENCE</scope>
</reference>
<evidence type="ECO:0000313" key="2">
    <source>
        <dbReference type="Proteomes" id="UP000836387"/>
    </source>
</evidence>
<protein>
    <submittedName>
        <fullName evidence="1">Uncharacterized protein</fullName>
    </submittedName>
</protein>
<evidence type="ECO:0000313" key="1">
    <source>
        <dbReference type="EMBL" id="CAG9955313.1"/>
    </source>
</evidence>
<proteinExistence type="predicted"/>
<organism evidence="1 2">
    <name type="scientific">Clonostachys rosea f. rosea IK726</name>
    <dbReference type="NCBI Taxonomy" id="1349383"/>
    <lineage>
        <taxon>Eukaryota</taxon>
        <taxon>Fungi</taxon>
        <taxon>Dikarya</taxon>
        <taxon>Ascomycota</taxon>
        <taxon>Pezizomycotina</taxon>
        <taxon>Sordariomycetes</taxon>
        <taxon>Hypocreomycetidae</taxon>
        <taxon>Hypocreales</taxon>
        <taxon>Bionectriaceae</taxon>
        <taxon>Clonostachys</taxon>
    </lineage>
</organism>